<evidence type="ECO:0000256" key="4">
    <source>
        <dbReference type="ARBA" id="ARBA00022630"/>
    </source>
</evidence>
<dbReference type="PANTHER" id="PTHR45754:SF3">
    <property type="entry name" value="METHYLENETETRAHYDROFOLATE REDUCTASE (NADPH)"/>
    <property type="match status" value="1"/>
</dbReference>
<evidence type="ECO:0000256" key="3">
    <source>
        <dbReference type="ARBA" id="ARBA00006743"/>
    </source>
</evidence>
<dbReference type="GO" id="GO:0035999">
    <property type="term" value="P:tetrahydrofolate interconversion"/>
    <property type="evidence" value="ECO:0007669"/>
    <property type="project" value="UniProtKB-UniPathway"/>
</dbReference>
<dbReference type="RefSeq" id="WP_078808048.1">
    <property type="nucleotide sequence ID" value="NZ_FUXI01000028.1"/>
</dbReference>
<proteinExistence type="inferred from homology"/>
<dbReference type="InterPro" id="IPR003171">
    <property type="entry name" value="Mehydrof_redctse-like"/>
</dbReference>
<protein>
    <recommendedName>
        <fullName evidence="8">Methylenetetrahydrofolate reductase</fullName>
    </recommendedName>
</protein>
<comment type="pathway">
    <text evidence="2 8">One-carbon metabolism; tetrahydrofolate interconversion.</text>
</comment>
<keyword evidence="4 8" id="KW-0285">Flavoprotein</keyword>
<dbReference type="STRING" id="263852.SAMN02745116_02132"/>
<dbReference type="UniPathway" id="UPA00193"/>
<comment type="cofactor">
    <cofactor evidence="1 8">
        <name>FAD</name>
        <dbReference type="ChEBI" id="CHEBI:57692"/>
    </cofactor>
</comment>
<keyword evidence="6 8" id="KW-0560">Oxidoreductase</keyword>
<dbReference type="SUPFAM" id="SSF51730">
    <property type="entry name" value="FAD-linked oxidoreductase"/>
    <property type="match status" value="1"/>
</dbReference>
<reference evidence="10" key="1">
    <citation type="submission" date="2017-02" db="EMBL/GenBank/DDBJ databases">
        <authorList>
            <person name="Varghese N."/>
            <person name="Submissions S."/>
        </authorList>
    </citation>
    <scope>NUCLEOTIDE SEQUENCE [LARGE SCALE GENOMIC DNA]</scope>
    <source>
        <strain evidence="10">ATCC BAA-1030</strain>
    </source>
</reference>
<accession>A0A1T4QBW9</accession>
<comment type="similarity">
    <text evidence="3 8">Belongs to the methylenetetrahydrofolate reductase family.</text>
</comment>
<dbReference type="CDD" id="cd00537">
    <property type="entry name" value="MTHFR"/>
    <property type="match status" value="1"/>
</dbReference>
<evidence type="ECO:0000313" key="9">
    <source>
        <dbReference type="EMBL" id="SKA01195.1"/>
    </source>
</evidence>
<evidence type="ECO:0000313" key="10">
    <source>
        <dbReference type="Proteomes" id="UP000190328"/>
    </source>
</evidence>
<dbReference type="Gene3D" id="3.20.20.220">
    <property type="match status" value="1"/>
</dbReference>
<organism evidence="9 10">
    <name type="scientific">Pilibacter termitis</name>
    <dbReference type="NCBI Taxonomy" id="263852"/>
    <lineage>
        <taxon>Bacteria</taxon>
        <taxon>Bacillati</taxon>
        <taxon>Bacillota</taxon>
        <taxon>Bacilli</taxon>
        <taxon>Lactobacillales</taxon>
        <taxon>Enterococcaceae</taxon>
        <taxon>Pilibacter</taxon>
    </lineage>
</organism>
<dbReference type="Pfam" id="PF02219">
    <property type="entry name" value="MTHFR"/>
    <property type="match status" value="1"/>
</dbReference>
<dbReference type="EMBL" id="FUXI01000028">
    <property type="protein sequence ID" value="SKA01195.1"/>
    <property type="molecule type" value="Genomic_DNA"/>
</dbReference>
<gene>
    <name evidence="9" type="ORF">SAMN02745116_02132</name>
</gene>
<evidence type="ECO:0000256" key="1">
    <source>
        <dbReference type="ARBA" id="ARBA00001974"/>
    </source>
</evidence>
<evidence type="ECO:0000256" key="6">
    <source>
        <dbReference type="ARBA" id="ARBA00023002"/>
    </source>
</evidence>
<dbReference type="InterPro" id="IPR029041">
    <property type="entry name" value="FAD-linked_oxidoreductase-like"/>
</dbReference>
<evidence type="ECO:0000256" key="8">
    <source>
        <dbReference type="RuleBase" id="RU003862"/>
    </source>
</evidence>
<evidence type="ECO:0000256" key="7">
    <source>
        <dbReference type="ARBA" id="ARBA00048628"/>
    </source>
</evidence>
<dbReference type="GO" id="GO:0071949">
    <property type="term" value="F:FAD binding"/>
    <property type="evidence" value="ECO:0007669"/>
    <property type="project" value="TreeGrafter"/>
</dbReference>
<name>A0A1T4QBW9_9ENTE</name>
<dbReference type="AlphaFoldDB" id="A0A1T4QBW9"/>
<evidence type="ECO:0000256" key="5">
    <source>
        <dbReference type="ARBA" id="ARBA00022827"/>
    </source>
</evidence>
<sequence length="290" mass="32973">MKIEEIYQQRKNEKKPVISLEIFPPKKDSGIETLYQMMDDLKEVKPDFISVTYGAGGSSLVENKTLELASFIKENYNIETLHHLTCVNKTKEEIDQIVKEIQKKGIENILALRGDISGELTVSDFPFAKNLIREIHQLGDFSVGAACYPEGHIDELCSQENTAHLLAKEQAGVNFFISQLFFENERFYRLLENARAARIYTPISAGIMPIMSRKQVERMIFLCGASLPTELIKIIHKYENDLDSLRKAGLEYALNQADDLIQQGVEGIHFYSMNQSYVATSVLQRYGGEH</sequence>
<dbReference type="GO" id="GO:0005829">
    <property type="term" value="C:cytosol"/>
    <property type="evidence" value="ECO:0007669"/>
    <property type="project" value="TreeGrafter"/>
</dbReference>
<dbReference type="GO" id="GO:0106312">
    <property type="term" value="F:methylenetetrahydrofolate reductase (NADH) activity"/>
    <property type="evidence" value="ECO:0007669"/>
    <property type="project" value="UniProtKB-EC"/>
</dbReference>
<dbReference type="PANTHER" id="PTHR45754">
    <property type="entry name" value="METHYLENETETRAHYDROFOLATE REDUCTASE"/>
    <property type="match status" value="1"/>
</dbReference>
<comment type="catalytic activity">
    <reaction evidence="7">
        <text>(6S)-5-methyl-5,6,7,8-tetrahydrofolate + NAD(+) = (6R)-5,10-methylene-5,6,7,8-tetrahydrofolate + NADH + H(+)</text>
        <dbReference type="Rhea" id="RHEA:19821"/>
        <dbReference type="ChEBI" id="CHEBI:15378"/>
        <dbReference type="ChEBI" id="CHEBI:15636"/>
        <dbReference type="ChEBI" id="CHEBI:18608"/>
        <dbReference type="ChEBI" id="CHEBI:57540"/>
        <dbReference type="ChEBI" id="CHEBI:57945"/>
        <dbReference type="EC" id="1.5.1.54"/>
    </reaction>
    <physiologicalReaction direction="right-to-left" evidence="7">
        <dbReference type="Rhea" id="RHEA:19823"/>
    </physiologicalReaction>
</comment>
<keyword evidence="5 8" id="KW-0274">FAD</keyword>
<dbReference type="Proteomes" id="UP000190328">
    <property type="component" value="Unassembled WGS sequence"/>
</dbReference>
<keyword evidence="10" id="KW-1185">Reference proteome</keyword>
<dbReference type="GO" id="GO:0009086">
    <property type="term" value="P:methionine biosynthetic process"/>
    <property type="evidence" value="ECO:0007669"/>
    <property type="project" value="TreeGrafter"/>
</dbReference>
<dbReference type="OrthoDB" id="9812555at2"/>
<evidence type="ECO:0000256" key="2">
    <source>
        <dbReference type="ARBA" id="ARBA00004777"/>
    </source>
</evidence>